<reference evidence="1" key="1">
    <citation type="journal article" date="2020" name="Nature">
        <title>Giant virus diversity and host interactions through global metagenomics.</title>
        <authorList>
            <person name="Schulz F."/>
            <person name="Roux S."/>
            <person name="Paez-Espino D."/>
            <person name="Jungbluth S."/>
            <person name="Walsh D.A."/>
            <person name="Denef V.J."/>
            <person name="McMahon K.D."/>
            <person name="Konstantinidis K.T."/>
            <person name="Eloe-Fadrosh E.A."/>
            <person name="Kyrpides N.C."/>
            <person name="Woyke T."/>
        </authorList>
    </citation>
    <scope>NUCLEOTIDE SEQUENCE</scope>
    <source>
        <strain evidence="1">GVMAG-S-ERX556049-19</strain>
    </source>
</reference>
<protein>
    <submittedName>
        <fullName evidence="1">Uncharacterized protein</fullName>
    </submittedName>
</protein>
<organism evidence="1">
    <name type="scientific">viral metagenome</name>
    <dbReference type="NCBI Taxonomy" id="1070528"/>
    <lineage>
        <taxon>unclassified sequences</taxon>
        <taxon>metagenomes</taxon>
        <taxon>organismal metagenomes</taxon>
    </lineage>
</organism>
<name>A0A6C0F8G0_9ZZZZ</name>
<accession>A0A6C0F8G0</accession>
<evidence type="ECO:0000313" key="1">
    <source>
        <dbReference type="EMBL" id="QHT37968.1"/>
    </source>
</evidence>
<proteinExistence type="predicted"/>
<sequence>MVHKNRAESSTRWDVQVAALWPTWEQIEQLIIVKRFRNNYVFLDAKKKSKKNISIFIKNI</sequence>
<dbReference type="AlphaFoldDB" id="A0A6C0F8G0"/>
<dbReference type="EMBL" id="MN738823">
    <property type="protein sequence ID" value="QHT37968.1"/>
    <property type="molecule type" value="Genomic_DNA"/>
</dbReference>